<evidence type="ECO:0000259" key="5">
    <source>
        <dbReference type="PROSITE" id="PS50166"/>
    </source>
</evidence>
<keyword evidence="7" id="KW-1185">Reference proteome</keyword>
<dbReference type="OrthoDB" id="361693at2759"/>
<comment type="caution">
    <text evidence="6">The sequence shown here is derived from an EMBL/GenBank/DDBJ whole genome shotgun (WGS) entry which is preliminary data.</text>
</comment>
<dbReference type="InterPro" id="IPR058669">
    <property type="entry name" value="TPR_IPO7/11-like"/>
</dbReference>
<protein>
    <recommendedName>
        <fullName evidence="5">Importin N-terminal domain-containing protein</fullName>
    </recommendedName>
</protein>
<name>A0A2S5B3H2_9BASI</name>
<keyword evidence="3" id="KW-0813">Transport</keyword>
<dbReference type="GO" id="GO:0005829">
    <property type="term" value="C:cytosol"/>
    <property type="evidence" value="ECO:0007669"/>
    <property type="project" value="TreeGrafter"/>
</dbReference>
<dbReference type="InterPro" id="IPR016024">
    <property type="entry name" value="ARM-type_fold"/>
</dbReference>
<sequence>MAQAPTSPHDVLNALNLSLSADPAHLDHARQLLGTWQHAPGFYTYLVDVFTTREGIQHEVRLQAALQFKNGVERYWRRGALHAISPSEKEAIRPRLLQMVTEPNRVLAKTISVSVATVAKYDYGQEWNDLPTALLGAIEAGLAQADTIEGRTLVNRALRFLKASAKALAANRMPKGRANMMRFADILFSPLAEVHAKLLQRAVQDLQSTASTSQDDGVDTFESALLAMRTLRFLIMYGFKDPNLSGEPTNFYRSTLPALSQLLELRLSLLAAGHPCIHSPAFVTFTNHIIACGDLTRSLIGDKLGAFTAMGVAEQVRGIYIQVVEGAASDILANVHDDLRSRYPTRLVVQALLLIKAMLGDWDGSSAVPVSPEFVQQFAEVLITRMLPLRAEDLQKWEEDPEEWMNEEEQDRWEFDLRPCAEYVLKALLSAHREQLGPNMASLLQQVSTPQSMNDLLLKEAVYTAIGRSPSDLEQYIDFTSWLNGTLAPECAGTDSGYRIVRRRIAWLLGNWVGEDLAATSRTQIYALLIHLVGRNPSTDQAIRLTAARSLACCDTWDFDQAAFLPHLPAAIEEVVQLLSEVSEPDSMKRLNQTLGVIIDRVGAHIAPYSQQLALILEQLWHASQENHFQTSILVTLTKLVEALDDQSQALQQQACPIIRASVDPSNPSYVFLQEDGLELWQVLLRRSSNLSEEMLGLLPLLISLLATGTDILPRCLAIFESYLLLNAPVVVPPVVNGLFSSIQDLLEGLKLDAVKVILHALNTVYQTAPPASWAHALDASGCFAFYLTTINRSDVSALIVTKYLSSLARIILASPDTFHQLVAAAASRSGASADAILDTIITQYVDRLDNMSQGRQRKLAALALAYLVPTTSPTMLGRLSDFIALWSSVLAQTEETEQGDAELYHIPDDYQSDVEVDYTETLETQRRQALSSHDPISAQPLKATIGQKLAEAQQLNGGAEVFQQQWLSRVDPLLTEDLFARLDGRLAG</sequence>
<gene>
    <name evidence="6" type="ORF">BMF94_5632</name>
</gene>
<dbReference type="Proteomes" id="UP000237144">
    <property type="component" value="Unassembled WGS sequence"/>
</dbReference>
<dbReference type="SUPFAM" id="SSF48371">
    <property type="entry name" value="ARM repeat"/>
    <property type="match status" value="1"/>
</dbReference>
<dbReference type="GO" id="GO:0031267">
    <property type="term" value="F:small GTPase binding"/>
    <property type="evidence" value="ECO:0007669"/>
    <property type="project" value="InterPro"/>
</dbReference>
<dbReference type="PROSITE" id="PS50166">
    <property type="entry name" value="IMPORTIN_B_NT"/>
    <property type="match status" value="1"/>
</dbReference>
<comment type="subcellular location">
    <subcellularLocation>
        <location evidence="1">Nucleus</location>
    </subcellularLocation>
</comment>
<keyword evidence="4" id="KW-0539">Nucleus</keyword>
<dbReference type="GO" id="GO:0005635">
    <property type="term" value="C:nuclear envelope"/>
    <property type="evidence" value="ECO:0007669"/>
    <property type="project" value="TreeGrafter"/>
</dbReference>
<comment type="similarity">
    <text evidence="2">Belongs to the importin beta family.</text>
</comment>
<dbReference type="EMBL" id="PJQD01000085">
    <property type="protein sequence ID" value="POY71320.1"/>
    <property type="molecule type" value="Genomic_DNA"/>
</dbReference>
<dbReference type="STRING" id="741276.A0A2S5B3H2"/>
<dbReference type="SMART" id="SM00913">
    <property type="entry name" value="IBN_N"/>
    <property type="match status" value="1"/>
</dbReference>
<evidence type="ECO:0000313" key="7">
    <source>
        <dbReference type="Proteomes" id="UP000237144"/>
    </source>
</evidence>
<dbReference type="Gene3D" id="1.25.10.10">
    <property type="entry name" value="Leucine-rich Repeat Variant"/>
    <property type="match status" value="1"/>
</dbReference>
<proteinExistence type="inferred from homology"/>
<evidence type="ECO:0000256" key="4">
    <source>
        <dbReference type="ARBA" id="ARBA00023242"/>
    </source>
</evidence>
<accession>A0A2S5B3H2</accession>
<evidence type="ECO:0000256" key="1">
    <source>
        <dbReference type="ARBA" id="ARBA00004123"/>
    </source>
</evidence>
<dbReference type="GO" id="GO:0006606">
    <property type="term" value="P:protein import into nucleus"/>
    <property type="evidence" value="ECO:0007669"/>
    <property type="project" value="TreeGrafter"/>
</dbReference>
<organism evidence="6 7">
    <name type="scientific">Rhodotorula taiwanensis</name>
    <dbReference type="NCBI Taxonomy" id="741276"/>
    <lineage>
        <taxon>Eukaryota</taxon>
        <taxon>Fungi</taxon>
        <taxon>Dikarya</taxon>
        <taxon>Basidiomycota</taxon>
        <taxon>Pucciniomycotina</taxon>
        <taxon>Microbotryomycetes</taxon>
        <taxon>Sporidiobolales</taxon>
        <taxon>Sporidiobolaceae</taxon>
        <taxon>Rhodotorula</taxon>
    </lineage>
</organism>
<dbReference type="AlphaFoldDB" id="A0A2S5B3H2"/>
<evidence type="ECO:0000256" key="3">
    <source>
        <dbReference type="ARBA" id="ARBA00022448"/>
    </source>
</evidence>
<dbReference type="Pfam" id="PF25758">
    <property type="entry name" value="TPR_IPO11"/>
    <property type="match status" value="1"/>
</dbReference>
<dbReference type="Pfam" id="PF03810">
    <property type="entry name" value="IBN_N"/>
    <property type="match status" value="1"/>
</dbReference>
<dbReference type="PANTHER" id="PTHR10997">
    <property type="entry name" value="IMPORTIN-7, 8, 11"/>
    <property type="match status" value="1"/>
</dbReference>
<dbReference type="InterPro" id="IPR011989">
    <property type="entry name" value="ARM-like"/>
</dbReference>
<dbReference type="InterPro" id="IPR001494">
    <property type="entry name" value="Importin-beta_N"/>
</dbReference>
<dbReference type="PANTHER" id="PTHR10997:SF7">
    <property type="entry name" value="IMPORTIN-11"/>
    <property type="match status" value="1"/>
</dbReference>
<evidence type="ECO:0000256" key="2">
    <source>
        <dbReference type="ARBA" id="ARBA00007991"/>
    </source>
</evidence>
<reference evidence="6 7" key="1">
    <citation type="journal article" date="2018" name="Front. Microbiol.">
        <title>Prospects for Fungal Bioremediation of Acidic Radioactive Waste Sites: Characterization and Genome Sequence of Rhodotorula taiwanensis MD1149.</title>
        <authorList>
            <person name="Tkavc R."/>
            <person name="Matrosova V.Y."/>
            <person name="Grichenko O.E."/>
            <person name="Gostincar C."/>
            <person name="Volpe R.P."/>
            <person name="Klimenkova P."/>
            <person name="Gaidamakova E.K."/>
            <person name="Zhou C.E."/>
            <person name="Stewart B.J."/>
            <person name="Lyman M.G."/>
            <person name="Malfatti S.A."/>
            <person name="Rubinfeld B."/>
            <person name="Courtot M."/>
            <person name="Singh J."/>
            <person name="Dalgard C.L."/>
            <person name="Hamilton T."/>
            <person name="Frey K.G."/>
            <person name="Gunde-Cimerman N."/>
            <person name="Dugan L."/>
            <person name="Daly M.J."/>
        </authorList>
    </citation>
    <scope>NUCLEOTIDE SEQUENCE [LARGE SCALE GENOMIC DNA]</scope>
    <source>
        <strain evidence="6 7">MD1149</strain>
    </source>
</reference>
<evidence type="ECO:0000313" key="6">
    <source>
        <dbReference type="EMBL" id="POY71320.1"/>
    </source>
</evidence>
<feature type="domain" description="Importin N-terminal" evidence="5">
    <location>
        <begin position="29"/>
        <end position="102"/>
    </location>
</feature>